<sequence length="393" mass="43095">MSMKATPGWRALTSMALTLWIMTAQAQAQTKTLPPPLAAETLRTAPMPPRNPHWLYAIDVAISHLVDGKVVLYDAERRKIIGQLGAGFMPGFATSPDQAHNYIATSYFARGTRGDRTDVLEIADTATFDKNAEVVLPPKHAQEIATGFNTSISRDGRFAYVTNITPATSVSVVDLARRLVVGEVDTAACVLAFPSGNRRFTSLCESGRALTVTLGDDGREVAREQSAPFIDVEKDPVYINAQRLGEKYLFLSFHGDIYGADFSSDKATFDAPWPLLTPADKAAGWRPGGNQPFAVHAPDQRLYVAMHRGGEGSHKDAGTEIWVYDIAKRTRIARWNLLARKLEPMIAVEVSQDDKPLLYGTNGTDLMIMDARTGQPRHVEKGLGELLVQLVKF</sequence>
<keyword evidence="7 10" id="KW-0560">Oxidoreductase</keyword>
<keyword evidence="6" id="KW-0249">Electron transport</keyword>
<dbReference type="Pfam" id="PF06433">
    <property type="entry name" value="Me-amine-dh_H"/>
    <property type="match status" value="1"/>
</dbReference>
<keyword evidence="11" id="KW-1185">Reference proteome</keyword>
<evidence type="ECO:0000256" key="8">
    <source>
        <dbReference type="PIRSR" id="PIRSR609451-50"/>
    </source>
</evidence>
<dbReference type="EC" id="1.4.9.2" evidence="10"/>
<organism evidence="10 11">
    <name type="scientific">Pandoraea terrae</name>
    <dbReference type="NCBI Taxonomy" id="1537710"/>
    <lineage>
        <taxon>Bacteria</taxon>
        <taxon>Pseudomonadati</taxon>
        <taxon>Pseudomonadota</taxon>
        <taxon>Betaproteobacteria</taxon>
        <taxon>Burkholderiales</taxon>
        <taxon>Burkholderiaceae</taxon>
        <taxon>Pandoraea</taxon>
    </lineage>
</organism>
<dbReference type="GO" id="GO:0030059">
    <property type="term" value="F:aralkylamine dehydrogenase (azurin) activity"/>
    <property type="evidence" value="ECO:0007669"/>
    <property type="project" value="UniProtKB-EC"/>
</dbReference>
<dbReference type="Gene3D" id="2.130.10.10">
    <property type="entry name" value="YVTN repeat-like/Quinoprotein amine dehydrogenase"/>
    <property type="match status" value="1"/>
</dbReference>
<evidence type="ECO:0000256" key="4">
    <source>
        <dbReference type="ARBA" id="ARBA00022729"/>
    </source>
</evidence>
<evidence type="ECO:0000256" key="9">
    <source>
        <dbReference type="SAM" id="SignalP"/>
    </source>
</evidence>
<dbReference type="SUPFAM" id="SSF50969">
    <property type="entry name" value="YVTN repeat-like/Quinoprotein amine dehydrogenase"/>
    <property type="match status" value="1"/>
</dbReference>
<keyword evidence="3" id="KW-0813">Transport</keyword>
<evidence type="ECO:0000256" key="2">
    <source>
        <dbReference type="ARBA" id="ARBA00010548"/>
    </source>
</evidence>
<comment type="subcellular location">
    <subcellularLocation>
        <location evidence="1">Periplasm</location>
    </subcellularLocation>
</comment>
<keyword evidence="5" id="KW-0574">Periplasm</keyword>
<dbReference type="InterPro" id="IPR051200">
    <property type="entry name" value="Host-pathogen_enzymatic-act"/>
</dbReference>
<dbReference type="Proteomes" id="UP000414233">
    <property type="component" value="Unassembled WGS sequence"/>
</dbReference>
<accession>A0A5E4RPP3</accession>
<dbReference type="GO" id="GO:0042597">
    <property type="term" value="C:periplasmic space"/>
    <property type="evidence" value="ECO:0007669"/>
    <property type="project" value="UniProtKB-SubCell"/>
</dbReference>
<keyword evidence="4 9" id="KW-0732">Signal</keyword>
<dbReference type="EMBL" id="CABPRZ010000001">
    <property type="protein sequence ID" value="VVD65356.1"/>
    <property type="molecule type" value="Genomic_DNA"/>
</dbReference>
<evidence type="ECO:0000256" key="1">
    <source>
        <dbReference type="ARBA" id="ARBA00004418"/>
    </source>
</evidence>
<reference evidence="10 11" key="1">
    <citation type="submission" date="2019-08" db="EMBL/GenBank/DDBJ databases">
        <authorList>
            <person name="Peeters C."/>
        </authorList>
    </citation>
    <scope>NUCLEOTIDE SEQUENCE [LARGE SCALE GENOMIC DNA]</scope>
    <source>
        <strain evidence="10 11">LMG 30175</strain>
    </source>
</reference>
<dbReference type="InterPro" id="IPR009451">
    <property type="entry name" value="Metamine_DH_Hvc"/>
</dbReference>
<dbReference type="InterPro" id="IPR011044">
    <property type="entry name" value="Quino_amine_DH_bsu"/>
</dbReference>
<name>A0A5E4RPP3_9BURK</name>
<proteinExistence type="inferred from homology"/>
<dbReference type="GO" id="GO:0030058">
    <property type="term" value="F:aliphatic amine dehydrogenase activity"/>
    <property type="evidence" value="ECO:0007669"/>
    <property type="project" value="InterPro"/>
</dbReference>
<evidence type="ECO:0000313" key="10">
    <source>
        <dbReference type="EMBL" id="VVD65356.1"/>
    </source>
</evidence>
<feature type="chain" id="PRO_5022713373" evidence="9">
    <location>
        <begin position="27"/>
        <end position="393"/>
    </location>
</feature>
<evidence type="ECO:0000256" key="5">
    <source>
        <dbReference type="ARBA" id="ARBA00022764"/>
    </source>
</evidence>
<evidence type="ECO:0000256" key="6">
    <source>
        <dbReference type="ARBA" id="ARBA00022982"/>
    </source>
</evidence>
<protein>
    <submittedName>
        <fullName evidence="10">Aralkylamine dehydrogenase heavy chain</fullName>
        <ecNumber evidence="10">1.4.9.2</ecNumber>
    </submittedName>
</protein>
<dbReference type="PANTHER" id="PTHR47197:SF3">
    <property type="entry name" value="DIHYDRO-HEME D1 DEHYDROGENASE"/>
    <property type="match status" value="1"/>
</dbReference>
<feature type="signal peptide" evidence="9">
    <location>
        <begin position="1"/>
        <end position="26"/>
    </location>
</feature>
<comment type="similarity">
    <text evidence="2">Belongs to the aromatic amine dehydrogenase heavy chain family.</text>
</comment>
<gene>
    <name evidence="10" type="primary">aauB</name>
    <name evidence="10" type="ORF">PTE30175_00315</name>
</gene>
<dbReference type="OrthoDB" id="185182at2"/>
<keyword evidence="8" id="KW-1015">Disulfide bond</keyword>
<feature type="disulfide bond" evidence="8">
    <location>
        <begin position="189"/>
        <end position="204"/>
    </location>
</feature>
<evidence type="ECO:0000313" key="11">
    <source>
        <dbReference type="Proteomes" id="UP000414233"/>
    </source>
</evidence>
<evidence type="ECO:0000256" key="3">
    <source>
        <dbReference type="ARBA" id="ARBA00022448"/>
    </source>
</evidence>
<dbReference type="InterPro" id="IPR015943">
    <property type="entry name" value="WD40/YVTN_repeat-like_dom_sf"/>
</dbReference>
<dbReference type="RefSeq" id="WP_150695281.1">
    <property type="nucleotide sequence ID" value="NZ_CABPRZ010000001.1"/>
</dbReference>
<evidence type="ECO:0000256" key="7">
    <source>
        <dbReference type="ARBA" id="ARBA00023002"/>
    </source>
</evidence>
<dbReference type="PANTHER" id="PTHR47197">
    <property type="entry name" value="PROTEIN NIRF"/>
    <property type="match status" value="1"/>
</dbReference>
<dbReference type="AlphaFoldDB" id="A0A5E4RPP3"/>